<keyword evidence="2" id="KW-1185">Reference proteome</keyword>
<gene>
    <name evidence="1" type="ORF">MGEO_20805</name>
</gene>
<dbReference type="EMBL" id="JFKC01000056">
    <property type="protein sequence ID" value="OSQ42086.1"/>
    <property type="molecule type" value="Genomic_DNA"/>
</dbReference>
<dbReference type="Proteomes" id="UP000193926">
    <property type="component" value="Unassembled WGS sequence"/>
</dbReference>
<dbReference type="RefSeq" id="WP_198948142.1">
    <property type="nucleotide sequence ID" value="NZ_JFKC01000056.1"/>
</dbReference>
<proteinExistence type="predicted"/>
<accession>A0A1X4N7J8</accession>
<dbReference type="AlphaFoldDB" id="A0A1X4N7J8"/>
<dbReference type="NCBIfam" id="TIGR01965">
    <property type="entry name" value="VCBS_repeat"/>
    <property type="match status" value="2"/>
</dbReference>
<comment type="caution">
    <text evidence="1">The sequence shown here is derived from an EMBL/GenBank/DDBJ whole genome shotgun (WGS) entry which is preliminary data.</text>
</comment>
<dbReference type="Pfam" id="PF17963">
    <property type="entry name" value="Big_9"/>
    <property type="match status" value="2"/>
</dbReference>
<evidence type="ECO:0000313" key="1">
    <source>
        <dbReference type="EMBL" id="OSQ42086.1"/>
    </source>
</evidence>
<feature type="non-terminal residue" evidence="1">
    <location>
        <position position="1"/>
    </location>
</feature>
<reference evidence="1 2" key="1">
    <citation type="submission" date="2014-03" db="EMBL/GenBank/DDBJ databases">
        <title>The draft genome sequence of Marivita geojedonensis KCTC 23882.</title>
        <authorList>
            <person name="Lai Q."/>
            <person name="Shao Z."/>
        </authorList>
    </citation>
    <scope>NUCLEOTIDE SEQUENCE [LARGE SCALE GENOMIC DNA]</scope>
    <source>
        <strain evidence="1 2">DPG-138</strain>
    </source>
</reference>
<organism evidence="1 2">
    <name type="scientific">Marivita geojedonensis</name>
    <dbReference type="NCBI Taxonomy" id="1123756"/>
    <lineage>
        <taxon>Bacteria</taxon>
        <taxon>Pseudomonadati</taxon>
        <taxon>Pseudomonadota</taxon>
        <taxon>Alphaproteobacteria</taxon>
        <taxon>Rhodobacterales</taxon>
        <taxon>Roseobacteraceae</taxon>
        <taxon>Marivita</taxon>
    </lineage>
</organism>
<name>A0A1X4N7J8_9RHOB</name>
<evidence type="ECO:0000313" key="2">
    <source>
        <dbReference type="Proteomes" id="UP000193926"/>
    </source>
</evidence>
<evidence type="ECO:0008006" key="3">
    <source>
        <dbReference type="Google" id="ProtNLM"/>
    </source>
</evidence>
<dbReference type="InterPro" id="IPR010221">
    <property type="entry name" value="VCBS_dom"/>
</dbReference>
<dbReference type="STRING" id="1123756.MGEO_20805"/>
<protein>
    <recommendedName>
        <fullName evidence="3">RapA2 cadherin-like domain-containing protein</fullName>
    </recommendedName>
</protein>
<sequence>GQGGTDIADVSIVIDGVTQNAAPVAGNDAYSVTEGDLLSATDLLANDSDGDGGILSITSVNGQATGTTISLASGALVTVQADGSFDYNQNGAFDSLNSGEQATDGFSYTVSDGQGGTDTADVSIVIDGVSPETIATSTLINFEGVAVGPYAGTANLQFVGLEVVSDQSLSGVHAGQSLGEVTITTTGEDFDLESLSMIVASGRTKVLIEAYDDGVQVGSTQLNVGARRPNDAIFDTTFDSIDQVVMRGDGTFLVDDIFVVTHSIVDPGGNVSPVAQDDTFTTTEKDPVVGNLLVDNGNGADSDPDGDPLGVISVAGASTGPVALVSGALVTFAEDGSFSYDPNGAFDQLNDGQTATDSFVYEVSDGQGGVDMATALVTILGSGAAPTQIILDFETGLEQDGFTVTGATIDGVGSGDQSAQSAGASLSITRDGSLFDFEGGIVTVVGRGRVEATFTGYANGEVVATEVISLRAGKEEAVSLSNPDFDTIDKISIMSVGGVTVDDLAFWV</sequence>